<dbReference type="GO" id="GO:0033539">
    <property type="term" value="P:fatty acid beta-oxidation using acyl-CoA dehydrogenase"/>
    <property type="evidence" value="ECO:0007669"/>
    <property type="project" value="TreeGrafter"/>
</dbReference>
<dbReference type="InterPro" id="IPR046373">
    <property type="entry name" value="Acyl-CoA_Oxase/DH_mid-dom_sf"/>
</dbReference>
<evidence type="ECO:0000259" key="9">
    <source>
        <dbReference type="Pfam" id="PF02771"/>
    </source>
</evidence>
<comment type="cofactor">
    <cofactor evidence="1 5">
        <name>FAD</name>
        <dbReference type="ChEBI" id="CHEBI:57692"/>
    </cofactor>
</comment>
<dbReference type="GO" id="GO:0046359">
    <property type="term" value="P:butyrate catabolic process"/>
    <property type="evidence" value="ECO:0007669"/>
    <property type="project" value="TreeGrafter"/>
</dbReference>
<reference evidence="10 11" key="1">
    <citation type="submission" date="2019-09" db="EMBL/GenBank/DDBJ databases">
        <title>Actinomadura physcomitrii sp. nov., a novel actinomycete isolated from moss [Physcomitrium sphaericum (Ludw) Fuernr].</title>
        <authorList>
            <person name="Liu C."/>
            <person name="Zhuang X."/>
        </authorList>
    </citation>
    <scope>NUCLEOTIDE SEQUENCE [LARGE SCALE GENOMIC DNA]</scope>
    <source>
        <strain evidence="10 11">CYP1-1B</strain>
    </source>
</reference>
<dbReference type="AlphaFoldDB" id="A0A6L3W5C9"/>
<dbReference type="InterPro" id="IPR013786">
    <property type="entry name" value="AcylCoA_DH/ox_N"/>
</dbReference>
<evidence type="ECO:0000313" key="10">
    <source>
        <dbReference type="EMBL" id="KAB2384540.1"/>
    </source>
</evidence>
<dbReference type="InterPro" id="IPR006091">
    <property type="entry name" value="Acyl-CoA_Oxase/DH_mid-dom"/>
</dbReference>
<dbReference type="PANTHER" id="PTHR43884:SF12">
    <property type="entry name" value="ISOVALERYL-COA DEHYDROGENASE, MITOCHONDRIAL-RELATED"/>
    <property type="match status" value="1"/>
</dbReference>
<evidence type="ECO:0000256" key="5">
    <source>
        <dbReference type="RuleBase" id="RU362125"/>
    </source>
</evidence>
<keyword evidence="3 5" id="KW-0285">Flavoprotein</keyword>
<gene>
    <name evidence="10" type="ORF">F9B16_11260</name>
</gene>
<keyword evidence="11" id="KW-1185">Reference proteome</keyword>
<feature type="compositionally biased region" description="Basic residues" evidence="6">
    <location>
        <begin position="1"/>
        <end position="11"/>
    </location>
</feature>
<dbReference type="SUPFAM" id="SSF47203">
    <property type="entry name" value="Acyl-CoA dehydrogenase C-terminal domain-like"/>
    <property type="match status" value="1"/>
</dbReference>
<dbReference type="PANTHER" id="PTHR43884">
    <property type="entry name" value="ACYL-COA DEHYDROGENASE"/>
    <property type="match status" value="1"/>
</dbReference>
<feature type="domain" description="Acyl-CoA dehydrogenase/oxidase C-terminal" evidence="7">
    <location>
        <begin position="261"/>
        <end position="408"/>
    </location>
</feature>
<name>A0A6L3W5C9_9ACTN</name>
<feature type="domain" description="Acyl-CoA dehydrogenase/oxidase N-terminal" evidence="9">
    <location>
        <begin position="64"/>
        <end position="146"/>
    </location>
</feature>
<dbReference type="InterPro" id="IPR037069">
    <property type="entry name" value="AcylCoA_DH/ox_N_sf"/>
</dbReference>
<comment type="similarity">
    <text evidence="2 5">Belongs to the acyl-CoA dehydrogenase family.</text>
</comment>
<feature type="region of interest" description="Disordered" evidence="6">
    <location>
        <begin position="1"/>
        <end position="25"/>
    </location>
</feature>
<dbReference type="Gene3D" id="1.10.540.10">
    <property type="entry name" value="Acyl-CoA dehydrogenase/oxidase, N-terminal domain"/>
    <property type="match status" value="1"/>
</dbReference>
<dbReference type="GO" id="GO:0050660">
    <property type="term" value="F:flavin adenine dinucleotide binding"/>
    <property type="evidence" value="ECO:0007669"/>
    <property type="project" value="InterPro"/>
</dbReference>
<sequence>MARRNARKQGGRVHLTAGRGRLPSTDRSMRADAMMNDLLSLSTNAFIAGIEAAARRFDTATYPQQNLPADDWTLLTRAGVLLPTLPKEYGGRDDHVEMCRVVEAVSEWNLPVGMYVTVITAVALRPIVLWAREEAKQEVLPLYAGGDPAICGFASTEPGCGSAMSGMRTTFEEVEGGYRIRGRKHWQAFSISAHWWLVSAKNDDDGREYGYFIVKRSEGFRTLQPYEPLGLKAIDYGLNEIDAVVPRHRRIPADGRNLRPMVEMLMASRAMMAAMGCGFLRRISREAHAYADRRKIGPGPLSDIRFVRYRLAAIDASYTVCAALNHYLRNDLDMKESMIGAFPAVQAIKTVATERMLSSAHHYQQLAGGEGYRCGSPTNISGQAFLDARVYTIFDGTNDLLSQQLAEHCLSRTAGRPLSRFLAEWPLTAAAVNGQRLDLAFLDRKLRQEHLVLAGRAIGYAFAIGQVMRWAAETGADPRRARAAIEFLKADIARVATEFGLLSTGVLGLEDGVAAAAGAPPSRSIPTAPEAWTGLPRRS</sequence>
<protein>
    <submittedName>
        <fullName evidence="10">Acyl-CoA dehydrogenase</fullName>
    </submittedName>
</protein>
<evidence type="ECO:0000256" key="6">
    <source>
        <dbReference type="SAM" id="MobiDB-lite"/>
    </source>
</evidence>
<comment type="caution">
    <text evidence="10">The sequence shown here is derived from an EMBL/GenBank/DDBJ whole genome shotgun (WGS) entry which is preliminary data.</text>
</comment>
<dbReference type="Pfam" id="PF00441">
    <property type="entry name" value="Acyl-CoA_dh_1"/>
    <property type="match status" value="1"/>
</dbReference>
<dbReference type="OrthoDB" id="9802867at2"/>
<dbReference type="Pfam" id="PF02771">
    <property type="entry name" value="Acyl-CoA_dh_N"/>
    <property type="match status" value="1"/>
</dbReference>
<dbReference type="Pfam" id="PF02770">
    <property type="entry name" value="Acyl-CoA_dh_M"/>
    <property type="match status" value="1"/>
</dbReference>
<evidence type="ECO:0000259" key="8">
    <source>
        <dbReference type="Pfam" id="PF02770"/>
    </source>
</evidence>
<keyword evidence="4 5" id="KW-0274">FAD</keyword>
<dbReference type="SUPFAM" id="SSF56645">
    <property type="entry name" value="Acyl-CoA dehydrogenase NM domain-like"/>
    <property type="match status" value="1"/>
</dbReference>
<evidence type="ECO:0000256" key="3">
    <source>
        <dbReference type="ARBA" id="ARBA00022630"/>
    </source>
</evidence>
<dbReference type="InterPro" id="IPR009100">
    <property type="entry name" value="AcylCoA_DH/oxidase_NM_dom_sf"/>
</dbReference>
<dbReference type="InterPro" id="IPR009075">
    <property type="entry name" value="AcylCo_DH/oxidase_C"/>
</dbReference>
<proteinExistence type="inferred from homology"/>
<evidence type="ECO:0000256" key="4">
    <source>
        <dbReference type="ARBA" id="ARBA00022827"/>
    </source>
</evidence>
<dbReference type="Gene3D" id="1.20.140.10">
    <property type="entry name" value="Butyryl-CoA Dehydrogenase, subunit A, domain 3"/>
    <property type="match status" value="1"/>
</dbReference>
<evidence type="ECO:0000313" key="11">
    <source>
        <dbReference type="Proteomes" id="UP000483004"/>
    </source>
</evidence>
<evidence type="ECO:0000256" key="2">
    <source>
        <dbReference type="ARBA" id="ARBA00009347"/>
    </source>
</evidence>
<feature type="domain" description="Acyl-CoA oxidase/dehydrogenase middle" evidence="8">
    <location>
        <begin position="153"/>
        <end position="237"/>
    </location>
</feature>
<dbReference type="Gene3D" id="2.40.110.10">
    <property type="entry name" value="Butyryl-CoA Dehydrogenase, subunit A, domain 2"/>
    <property type="match status" value="1"/>
</dbReference>
<organism evidence="10 11">
    <name type="scientific">Actinomadura montaniterrae</name>
    <dbReference type="NCBI Taxonomy" id="1803903"/>
    <lineage>
        <taxon>Bacteria</taxon>
        <taxon>Bacillati</taxon>
        <taxon>Actinomycetota</taxon>
        <taxon>Actinomycetes</taxon>
        <taxon>Streptosporangiales</taxon>
        <taxon>Thermomonosporaceae</taxon>
        <taxon>Actinomadura</taxon>
    </lineage>
</organism>
<dbReference type="EMBL" id="WBMR01000022">
    <property type="protein sequence ID" value="KAB2384540.1"/>
    <property type="molecule type" value="Genomic_DNA"/>
</dbReference>
<keyword evidence="5" id="KW-0560">Oxidoreductase</keyword>
<dbReference type="GO" id="GO:0003995">
    <property type="term" value="F:acyl-CoA dehydrogenase activity"/>
    <property type="evidence" value="ECO:0007669"/>
    <property type="project" value="TreeGrafter"/>
</dbReference>
<accession>A0A6L3W5C9</accession>
<evidence type="ECO:0000256" key="1">
    <source>
        <dbReference type="ARBA" id="ARBA00001974"/>
    </source>
</evidence>
<evidence type="ECO:0000259" key="7">
    <source>
        <dbReference type="Pfam" id="PF00441"/>
    </source>
</evidence>
<dbReference type="Proteomes" id="UP000483004">
    <property type="component" value="Unassembled WGS sequence"/>
</dbReference>
<dbReference type="InterPro" id="IPR036250">
    <property type="entry name" value="AcylCo_DH-like_C"/>
</dbReference>
<feature type="region of interest" description="Disordered" evidence="6">
    <location>
        <begin position="518"/>
        <end position="539"/>
    </location>
</feature>